<dbReference type="PANTHER" id="PTHR37017:SF11">
    <property type="entry name" value="ESTERASE_LIPASE_THIOESTERASE DOMAIN-CONTAINING PROTEIN"/>
    <property type="match status" value="1"/>
</dbReference>
<dbReference type="PANTHER" id="PTHR37017">
    <property type="entry name" value="AB HYDROLASE-1 DOMAIN-CONTAINING PROTEIN-RELATED"/>
    <property type="match status" value="1"/>
</dbReference>
<dbReference type="RefSeq" id="WP_111254028.1">
    <property type="nucleotide sequence ID" value="NZ_POTW01000013.1"/>
</dbReference>
<feature type="domain" description="AB hydrolase-1" evidence="1">
    <location>
        <begin position="48"/>
        <end position="268"/>
    </location>
</feature>
<dbReference type="SUPFAM" id="SSF53474">
    <property type="entry name" value="alpha/beta-Hydrolases"/>
    <property type="match status" value="1"/>
</dbReference>
<gene>
    <name evidence="2" type="ORF">C1I92_07425</name>
</gene>
<dbReference type="Pfam" id="PF12697">
    <property type="entry name" value="Abhydrolase_6"/>
    <property type="match status" value="1"/>
</dbReference>
<evidence type="ECO:0000313" key="2">
    <source>
        <dbReference type="EMBL" id="PZF84688.1"/>
    </source>
</evidence>
<protein>
    <submittedName>
        <fullName evidence="2">Alpha/beta hydrolase</fullName>
    </submittedName>
</protein>
<sequence length="280" mass="29033">MSNHESAPRRRRALLITPVLALVAMLSLGAGGHAGTNVRAGGDPRPTIVLVHGDWADGSSWTGVIERLRDRGFTAVAPPNLLRGPAADAAYLAGYLETIPGPIVLVAHSYGGFVTTNAAVGNTNVKALVYIDSFMPDEGEVLGALAASSGSCIDESALNPVPYDGGVELYLRWEANPPYPGFTRCFANGVRPSEAAVLAATQRPAAAAQFAEPSGPAAWRTIPSWSLIGTSDKVIPLALQEKMSSRAGAHVTRVSGGHLTPITHPGDVTRVILAAAASTT</sequence>
<dbReference type="Proteomes" id="UP000248764">
    <property type="component" value="Unassembled WGS sequence"/>
</dbReference>
<dbReference type="AlphaFoldDB" id="A0A2W2BXU4"/>
<dbReference type="InterPro" id="IPR000073">
    <property type="entry name" value="AB_hydrolase_1"/>
</dbReference>
<dbReference type="GO" id="GO:0016787">
    <property type="term" value="F:hydrolase activity"/>
    <property type="evidence" value="ECO:0007669"/>
    <property type="project" value="UniProtKB-KW"/>
</dbReference>
<dbReference type="InterPro" id="IPR052897">
    <property type="entry name" value="Sec-Metab_Biosynth_Hydrolase"/>
</dbReference>
<keyword evidence="2" id="KW-0378">Hydrolase</keyword>
<keyword evidence="3" id="KW-1185">Reference proteome</keyword>
<dbReference type="EMBL" id="POTW01000013">
    <property type="protein sequence ID" value="PZF84688.1"/>
    <property type="molecule type" value="Genomic_DNA"/>
</dbReference>
<accession>A0A2W2BXU4</accession>
<comment type="caution">
    <text evidence="2">The sequence shown here is derived from an EMBL/GenBank/DDBJ whole genome shotgun (WGS) entry which is preliminary data.</text>
</comment>
<evidence type="ECO:0000313" key="3">
    <source>
        <dbReference type="Proteomes" id="UP000248764"/>
    </source>
</evidence>
<proteinExistence type="predicted"/>
<reference evidence="2 3" key="1">
    <citation type="submission" date="2018-01" db="EMBL/GenBank/DDBJ databases">
        <title>Draft genome sequence of Jiangella sp. GTF31.</title>
        <authorList>
            <person name="Sahin N."/>
            <person name="Ay H."/>
            <person name="Saygin H."/>
        </authorList>
    </citation>
    <scope>NUCLEOTIDE SEQUENCE [LARGE SCALE GENOMIC DNA]</scope>
    <source>
        <strain evidence="2 3">GTF31</strain>
    </source>
</reference>
<dbReference type="InterPro" id="IPR029058">
    <property type="entry name" value="AB_hydrolase_fold"/>
</dbReference>
<name>A0A2W2BXU4_9ACTN</name>
<organism evidence="2 3">
    <name type="scientific">Jiangella anatolica</name>
    <dbReference type="NCBI Taxonomy" id="2670374"/>
    <lineage>
        <taxon>Bacteria</taxon>
        <taxon>Bacillati</taxon>
        <taxon>Actinomycetota</taxon>
        <taxon>Actinomycetes</taxon>
        <taxon>Jiangellales</taxon>
        <taxon>Jiangellaceae</taxon>
        <taxon>Jiangella</taxon>
    </lineage>
</organism>
<dbReference type="Gene3D" id="3.40.50.1820">
    <property type="entry name" value="alpha/beta hydrolase"/>
    <property type="match status" value="1"/>
</dbReference>
<evidence type="ECO:0000259" key="1">
    <source>
        <dbReference type="Pfam" id="PF12697"/>
    </source>
</evidence>